<evidence type="ECO:0008006" key="3">
    <source>
        <dbReference type="Google" id="ProtNLM"/>
    </source>
</evidence>
<feature type="compositionally biased region" description="Basic and acidic residues" evidence="1">
    <location>
        <begin position="413"/>
        <end position="430"/>
    </location>
</feature>
<dbReference type="AlphaFoldDB" id="X0KNS6"/>
<sequence>MSENHDQESHNSILILATECETILQNLIDSETQRAAKGLFEEYLQRLSTWAAYLGVFARPSQCLDHRLSDAIDIQDLVLRGLDSLGRSLTSISQNKYRFASTDIDERQGSLFSNEEDCLEIEDALEQLYRLATAIKRSSRKTIEQRASQFTQKVELKPVNKLFIRTIECLYPRIDQSLQDLLSTSMFDRFTKIIFLGTRQATLATRHVEQRSLPTTSEERQGTARPGPELGSLRKPVLNYGASVQIRNRSLAPPTSLSPSKFWQHLNAGASNLDLNRTTSIAIHRSSYPPPPNPQRQEPRLCEWCGEPLKGRDMDHWSGIPQFREWSIHMQEHNEFWYRTAYSPATYVCPLCINNTSPFANRDDLLQHLTSEHQSDTFDCGQLSMIAGQSQGIKERPYNECLLCGFVVENEGQKDVPSKRQSESRSEGNTKKRKTKRHQFNVTEIFSSSEDEEDQSHKANNHESMTRHIAAHLQTLMFLTLRVISMQKGLGSEDEDAAESNAGTNDVQDYQVSHHLDEPPSFEDANHQSELPWLPAAETYSFHFDAQERTVVRYPTLGCEDIIDTSIQFPDSSTVQETIIRLEALLATTEQNRGFYDSSIGALESARHQNPPRSSYYGGSGSISRWQCVSY</sequence>
<dbReference type="HOGENOM" id="CLU_013120_1_0_1"/>
<accession>X0KNS6</accession>
<evidence type="ECO:0000313" key="2">
    <source>
        <dbReference type="EMBL" id="EXM15228.1"/>
    </source>
</evidence>
<name>X0KNS6_FUSOX</name>
<feature type="region of interest" description="Disordered" evidence="1">
    <location>
        <begin position="413"/>
        <end position="460"/>
    </location>
</feature>
<gene>
    <name evidence="2" type="ORF">FOTG_16403</name>
</gene>
<reference evidence="2" key="1">
    <citation type="submission" date="2011-11" db="EMBL/GenBank/DDBJ databases">
        <title>The Genome Sequence of Fusarium oxysporum Cotton.</title>
        <authorList>
            <consortium name="The Broad Institute Genome Sequencing Platform"/>
            <person name="Ma L.-J."/>
            <person name="Gale L.R."/>
            <person name="Schwartz D.C."/>
            <person name="Zhou S."/>
            <person name="Corby-Kistler H."/>
            <person name="Young S.K."/>
            <person name="Zeng Q."/>
            <person name="Gargeya S."/>
            <person name="Fitzgerald M."/>
            <person name="Haas B."/>
            <person name="Abouelleil A."/>
            <person name="Alvarado L."/>
            <person name="Arachchi H.M."/>
            <person name="Berlin A."/>
            <person name="Brown A."/>
            <person name="Chapman S.B."/>
            <person name="Chen Z."/>
            <person name="Dunbar C."/>
            <person name="Freedman E."/>
            <person name="Gearin G."/>
            <person name="Goldberg J."/>
            <person name="Griggs A."/>
            <person name="Gujja S."/>
            <person name="Heiman D."/>
            <person name="Howarth C."/>
            <person name="Larson L."/>
            <person name="Lui A."/>
            <person name="MacDonald P.J.P."/>
            <person name="Montmayeur A."/>
            <person name="Murphy C."/>
            <person name="Neiman D."/>
            <person name="Pearson M."/>
            <person name="Priest M."/>
            <person name="Roberts A."/>
            <person name="Saif S."/>
            <person name="Shea T."/>
            <person name="Shenoy N."/>
            <person name="Sisk P."/>
            <person name="Stolte C."/>
            <person name="Sykes S."/>
            <person name="Wortman J."/>
            <person name="Nusbaum C."/>
            <person name="Birren B."/>
        </authorList>
    </citation>
    <scope>NUCLEOTIDE SEQUENCE [LARGE SCALE GENOMIC DNA]</scope>
    <source>
        <strain evidence="2">25433</strain>
    </source>
</reference>
<protein>
    <recommendedName>
        <fullName evidence="3">C2H2-type domain-containing protein</fullName>
    </recommendedName>
</protein>
<organism evidence="2">
    <name type="scientific">Fusarium oxysporum f. sp. vasinfectum 25433</name>
    <dbReference type="NCBI Taxonomy" id="1089449"/>
    <lineage>
        <taxon>Eukaryota</taxon>
        <taxon>Fungi</taxon>
        <taxon>Dikarya</taxon>
        <taxon>Ascomycota</taxon>
        <taxon>Pezizomycotina</taxon>
        <taxon>Sordariomycetes</taxon>
        <taxon>Hypocreomycetidae</taxon>
        <taxon>Hypocreales</taxon>
        <taxon>Nectriaceae</taxon>
        <taxon>Fusarium</taxon>
        <taxon>Fusarium oxysporum species complex</taxon>
    </lineage>
</organism>
<dbReference type="Proteomes" id="UP000030701">
    <property type="component" value="Unassembled WGS sequence"/>
</dbReference>
<reference evidence="2" key="2">
    <citation type="submission" date="2012-05" db="EMBL/GenBank/DDBJ databases">
        <title>The Genome Annotation of Fusarium oxysporum Cotton.</title>
        <authorList>
            <consortium name="The Broad Institute Genomics Platform"/>
            <person name="Ma L.-J."/>
            <person name="Corby-Kistler H."/>
            <person name="Broz K."/>
            <person name="Gale L.R."/>
            <person name="Jonkers W."/>
            <person name="O'Donnell K."/>
            <person name="Ploetz R."/>
            <person name="Steinberg C."/>
            <person name="Schwartz D.C."/>
            <person name="VanEtten H."/>
            <person name="Zhou S."/>
            <person name="Young S.K."/>
            <person name="Zeng Q."/>
            <person name="Gargeya S."/>
            <person name="Fitzgerald M."/>
            <person name="Abouelleil A."/>
            <person name="Alvarado L."/>
            <person name="Chapman S.B."/>
            <person name="Gainer-Dewar J."/>
            <person name="Goldberg J."/>
            <person name="Griggs A."/>
            <person name="Gujja S."/>
            <person name="Hansen M."/>
            <person name="Howarth C."/>
            <person name="Imamovic A."/>
            <person name="Ireland A."/>
            <person name="Larimer J."/>
            <person name="McCowan C."/>
            <person name="Murphy C."/>
            <person name="Pearson M."/>
            <person name="Poon T.W."/>
            <person name="Priest M."/>
            <person name="Roberts A."/>
            <person name="Saif S."/>
            <person name="Shea T."/>
            <person name="Sykes S."/>
            <person name="Wortman J."/>
            <person name="Nusbaum C."/>
            <person name="Birren B."/>
        </authorList>
    </citation>
    <scope>NUCLEOTIDE SEQUENCE</scope>
    <source>
        <strain evidence="2">25433</strain>
    </source>
</reference>
<proteinExistence type="predicted"/>
<dbReference type="EMBL" id="JH658027">
    <property type="protein sequence ID" value="EXM15228.1"/>
    <property type="molecule type" value="Genomic_DNA"/>
</dbReference>
<dbReference type="OrthoDB" id="195446at2759"/>
<evidence type="ECO:0000256" key="1">
    <source>
        <dbReference type="SAM" id="MobiDB-lite"/>
    </source>
</evidence>
<feature type="region of interest" description="Disordered" evidence="1">
    <location>
        <begin position="209"/>
        <end position="232"/>
    </location>
</feature>